<proteinExistence type="predicted"/>
<sequence>MRYEVPLFDFTDAEEKSPNPKKTKTLKRKSHKNKTSFVMNNTTRKGPRLIKIEVRDISVTDDNVDKTILKAQYIVIDHHDEIMDMTESVVNKISKNLCESDD</sequence>
<comment type="caution">
    <text evidence="2">The sequence shown here is derived from an EMBL/GenBank/DDBJ whole genome shotgun (WGS) entry which is preliminary data.</text>
</comment>
<dbReference type="AlphaFoldDB" id="A0A0L7L8F2"/>
<reference evidence="2 3" key="1">
    <citation type="journal article" date="2015" name="Genome Biol. Evol.">
        <title>The genome of winter moth (Operophtera brumata) provides a genomic perspective on sexual dimorphism and phenology.</title>
        <authorList>
            <person name="Derks M.F."/>
            <person name="Smit S."/>
            <person name="Salis L."/>
            <person name="Schijlen E."/>
            <person name="Bossers A."/>
            <person name="Mateman C."/>
            <person name="Pijl A.S."/>
            <person name="de Ridder D."/>
            <person name="Groenen M.A."/>
            <person name="Visser M.E."/>
            <person name="Megens H.J."/>
        </authorList>
    </citation>
    <scope>NUCLEOTIDE SEQUENCE [LARGE SCALE GENOMIC DNA]</scope>
    <source>
        <strain evidence="2">WM2013NL</strain>
        <tissue evidence="2">Head and thorax</tissue>
    </source>
</reference>
<organism evidence="2 3">
    <name type="scientific">Operophtera brumata</name>
    <name type="common">Winter moth</name>
    <name type="synonym">Phalaena brumata</name>
    <dbReference type="NCBI Taxonomy" id="104452"/>
    <lineage>
        <taxon>Eukaryota</taxon>
        <taxon>Metazoa</taxon>
        <taxon>Ecdysozoa</taxon>
        <taxon>Arthropoda</taxon>
        <taxon>Hexapoda</taxon>
        <taxon>Insecta</taxon>
        <taxon>Pterygota</taxon>
        <taxon>Neoptera</taxon>
        <taxon>Endopterygota</taxon>
        <taxon>Lepidoptera</taxon>
        <taxon>Glossata</taxon>
        <taxon>Ditrysia</taxon>
        <taxon>Geometroidea</taxon>
        <taxon>Geometridae</taxon>
        <taxon>Larentiinae</taxon>
        <taxon>Operophtera</taxon>
    </lineage>
</organism>
<feature type="compositionally biased region" description="Basic residues" evidence="1">
    <location>
        <begin position="19"/>
        <end position="34"/>
    </location>
</feature>
<name>A0A0L7L8F2_OPEBR</name>
<dbReference type="EMBL" id="JTDY01002258">
    <property type="protein sequence ID" value="KOB71782.1"/>
    <property type="molecule type" value="Genomic_DNA"/>
</dbReference>
<feature type="region of interest" description="Disordered" evidence="1">
    <location>
        <begin position="13"/>
        <end position="42"/>
    </location>
</feature>
<protein>
    <submittedName>
        <fullName evidence="2">Uncharacterized protein</fullName>
    </submittedName>
</protein>
<evidence type="ECO:0000313" key="3">
    <source>
        <dbReference type="Proteomes" id="UP000037510"/>
    </source>
</evidence>
<gene>
    <name evidence="2" type="ORF">OBRU01_13313</name>
</gene>
<keyword evidence="3" id="KW-1185">Reference proteome</keyword>
<accession>A0A0L7L8F2</accession>
<evidence type="ECO:0000313" key="2">
    <source>
        <dbReference type="EMBL" id="KOB71782.1"/>
    </source>
</evidence>
<evidence type="ECO:0000256" key="1">
    <source>
        <dbReference type="SAM" id="MobiDB-lite"/>
    </source>
</evidence>
<dbReference type="Proteomes" id="UP000037510">
    <property type="component" value="Unassembled WGS sequence"/>
</dbReference>